<accession>A0A972SJ76</accession>
<proteinExistence type="predicted"/>
<dbReference type="SUPFAM" id="SSF69118">
    <property type="entry name" value="AhpD-like"/>
    <property type="match status" value="1"/>
</dbReference>
<dbReference type="RefSeq" id="WP_172169300.1">
    <property type="nucleotide sequence ID" value="NZ_WOEZ01000137.1"/>
</dbReference>
<dbReference type="InterPro" id="IPR029032">
    <property type="entry name" value="AhpD-like"/>
</dbReference>
<dbReference type="Proteomes" id="UP000655523">
    <property type="component" value="Unassembled WGS sequence"/>
</dbReference>
<reference evidence="1 2" key="1">
    <citation type="submission" date="2019-11" db="EMBL/GenBank/DDBJ databases">
        <title>Metabolism of dissolved organic matter in forest soils.</title>
        <authorList>
            <person name="Cyle K.T."/>
            <person name="Wilhelm R.C."/>
            <person name="Martinez C.E."/>
        </authorList>
    </citation>
    <scope>NUCLEOTIDE SEQUENCE [LARGE SCALE GENOMIC DNA]</scope>
    <source>
        <strain evidence="1 2">5N</strain>
    </source>
</reference>
<protein>
    <submittedName>
        <fullName evidence="1">Uncharacterized protein</fullName>
    </submittedName>
</protein>
<evidence type="ECO:0000313" key="1">
    <source>
        <dbReference type="EMBL" id="NPT57733.1"/>
    </source>
</evidence>
<dbReference type="AlphaFoldDB" id="A0A972SJ76"/>
<gene>
    <name evidence="1" type="ORF">GNZ13_25000</name>
</gene>
<sequence>MAKFLAYTVAAAPAASQPGLQQAERIFGVVPNLQAHLAESPETLSGRVLQCDAPAVRSRLLPWSYRLFGGSQRD</sequence>
<evidence type="ECO:0000313" key="2">
    <source>
        <dbReference type="Proteomes" id="UP000655523"/>
    </source>
</evidence>
<dbReference type="EMBL" id="WOEZ01000137">
    <property type="protein sequence ID" value="NPT57733.1"/>
    <property type="molecule type" value="Genomic_DNA"/>
</dbReference>
<name>A0A972SJ76_9BURK</name>
<comment type="caution">
    <text evidence="1">The sequence shown here is derived from an EMBL/GenBank/DDBJ whole genome shotgun (WGS) entry which is preliminary data.</text>
</comment>
<organism evidence="1 2">
    <name type="scientific">Paraburkholderia elongata</name>
    <dbReference type="NCBI Taxonomy" id="2675747"/>
    <lineage>
        <taxon>Bacteria</taxon>
        <taxon>Pseudomonadati</taxon>
        <taxon>Pseudomonadota</taxon>
        <taxon>Betaproteobacteria</taxon>
        <taxon>Burkholderiales</taxon>
        <taxon>Burkholderiaceae</taxon>
        <taxon>Paraburkholderia</taxon>
    </lineage>
</organism>
<keyword evidence="2" id="KW-1185">Reference proteome</keyword>